<dbReference type="AlphaFoldDB" id="A0AAE4FQC5"/>
<name>A0AAE4FQC5_9CYAN</name>
<keyword evidence="3" id="KW-1185">Reference proteome</keyword>
<comment type="caution">
    <text evidence="2">The sequence shown here is derived from an EMBL/GenBank/DDBJ whole genome shotgun (WGS) entry which is preliminary data.</text>
</comment>
<protein>
    <submittedName>
        <fullName evidence="2">Lipid-binding SYLF domain-containing protein</fullName>
    </submittedName>
</protein>
<accession>A0AAE4FQC5</accession>
<dbReference type="EMBL" id="JAVMIP010000003">
    <property type="protein sequence ID" value="MDS3860225.1"/>
    <property type="molecule type" value="Genomic_DNA"/>
</dbReference>
<evidence type="ECO:0000313" key="2">
    <source>
        <dbReference type="EMBL" id="MDS3860225.1"/>
    </source>
</evidence>
<dbReference type="RefSeq" id="WP_322877508.1">
    <property type="nucleotide sequence ID" value="NZ_JAVMIP010000003.1"/>
</dbReference>
<evidence type="ECO:0000259" key="1">
    <source>
        <dbReference type="Pfam" id="PF04366"/>
    </source>
</evidence>
<sequence length="229" mass="23693">MKSLIPWGLVPALVIGVTAPGLASDNLSTVTQRVETATFVLSQFTADSSQRIPPSIIRKGQGIAIIPGIVQAGFIFGGRRGAGILLVRNDKGGWSRPAFITITGGSFGLQIGAQSSDLVLVFNNKLVVTQALSQSFRLGGNVSVAAGPVGGDVVSPSDPSPSVFSYARNSGLFAGVSLEGANLSFDSTSSNTFYAQKNLTPLQIFNNNPPLSSPPVLTGLYQALTSAAR</sequence>
<dbReference type="InterPro" id="IPR007461">
    <property type="entry name" value="Ysc84_actin-binding"/>
</dbReference>
<dbReference type="CDD" id="cd11524">
    <property type="entry name" value="SYLF"/>
    <property type="match status" value="1"/>
</dbReference>
<dbReference type="GO" id="GO:0035091">
    <property type="term" value="F:phosphatidylinositol binding"/>
    <property type="evidence" value="ECO:0007669"/>
    <property type="project" value="TreeGrafter"/>
</dbReference>
<dbReference type="PANTHER" id="PTHR15629">
    <property type="entry name" value="SH3YL1 PROTEIN"/>
    <property type="match status" value="1"/>
</dbReference>
<proteinExistence type="predicted"/>
<dbReference type="Proteomes" id="UP001268256">
    <property type="component" value="Unassembled WGS sequence"/>
</dbReference>
<organism evidence="2 3">
    <name type="scientific">Pseudocalidococcus azoricus BACA0444</name>
    <dbReference type="NCBI Taxonomy" id="2918990"/>
    <lineage>
        <taxon>Bacteria</taxon>
        <taxon>Bacillati</taxon>
        <taxon>Cyanobacteriota</taxon>
        <taxon>Cyanophyceae</taxon>
        <taxon>Acaryochloridales</taxon>
        <taxon>Thermosynechococcaceae</taxon>
        <taxon>Pseudocalidococcus</taxon>
        <taxon>Pseudocalidococcus azoricus</taxon>
    </lineage>
</organism>
<reference evidence="3" key="1">
    <citation type="submission" date="2023-07" db="EMBL/GenBank/DDBJ databases">
        <authorList>
            <person name="Luz R."/>
            <person name="Cordeiro R."/>
            <person name="Fonseca A."/>
            <person name="Goncalves V."/>
        </authorList>
    </citation>
    <scope>NUCLEOTIDE SEQUENCE [LARGE SCALE GENOMIC DNA]</scope>
    <source>
        <strain evidence="3">BACA0444</strain>
    </source>
</reference>
<feature type="domain" description="Ysc84 actin-binding" evidence="1">
    <location>
        <begin position="103"/>
        <end position="227"/>
    </location>
</feature>
<dbReference type="Pfam" id="PF04366">
    <property type="entry name" value="Ysc84"/>
    <property type="match status" value="1"/>
</dbReference>
<gene>
    <name evidence="2" type="ORF">RIF25_05340</name>
</gene>
<dbReference type="InterPro" id="IPR051702">
    <property type="entry name" value="SH3_domain_YSC84-like"/>
</dbReference>
<evidence type="ECO:0000313" key="3">
    <source>
        <dbReference type="Proteomes" id="UP001268256"/>
    </source>
</evidence>
<dbReference type="PANTHER" id="PTHR15629:SF2">
    <property type="entry name" value="SH3 DOMAIN-CONTAINING YSC84-LIKE PROTEIN 1"/>
    <property type="match status" value="1"/>
</dbReference>